<dbReference type="PANTHER" id="PTHR46517">
    <property type="entry name" value="FRUCTOSE-2,6-BISPHOSPHATASE TIGAR"/>
    <property type="match status" value="1"/>
</dbReference>
<dbReference type="CDD" id="cd07067">
    <property type="entry name" value="HP_PGM_like"/>
    <property type="match status" value="1"/>
</dbReference>
<feature type="binding site" evidence="2">
    <location>
        <position position="64"/>
    </location>
    <ligand>
        <name>substrate</name>
    </ligand>
</feature>
<dbReference type="STRING" id="573729.G2QNJ4"/>
<dbReference type="RefSeq" id="XP_003667312.1">
    <property type="nucleotide sequence ID" value="XM_003667264.1"/>
</dbReference>
<dbReference type="Proteomes" id="UP000007322">
    <property type="component" value="Chromosome 7"/>
</dbReference>
<dbReference type="GO" id="GO:0005829">
    <property type="term" value="C:cytosol"/>
    <property type="evidence" value="ECO:0007669"/>
    <property type="project" value="TreeGrafter"/>
</dbReference>
<dbReference type="EMBL" id="CP003008">
    <property type="protein sequence ID" value="AEO62067.1"/>
    <property type="molecule type" value="Genomic_DNA"/>
</dbReference>
<dbReference type="OMA" id="DFNRHEH"/>
<feature type="compositionally biased region" description="Low complexity" evidence="3">
    <location>
        <begin position="245"/>
        <end position="255"/>
    </location>
</feature>
<dbReference type="AlphaFoldDB" id="G2QNJ4"/>
<dbReference type="VEuPathDB" id="FungiDB:MYCTH_2312998"/>
<dbReference type="InterPro" id="IPR001345">
    <property type="entry name" value="PG/BPGM_mutase_AS"/>
</dbReference>
<dbReference type="Pfam" id="PF00300">
    <property type="entry name" value="His_Phos_1"/>
    <property type="match status" value="1"/>
</dbReference>
<dbReference type="GeneID" id="11509941"/>
<keyword evidence="1" id="KW-0378">Hydrolase</keyword>
<protein>
    <recommendedName>
        <fullName evidence="6">Phosphoglycerate mutase-like protein</fullName>
    </recommendedName>
</protein>
<feature type="binding site" evidence="2">
    <location>
        <begin position="9"/>
        <end position="16"/>
    </location>
    <ligand>
        <name>substrate</name>
    </ligand>
</feature>
<feature type="compositionally biased region" description="Basic and acidic residues" evidence="3">
    <location>
        <begin position="97"/>
        <end position="112"/>
    </location>
</feature>
<dbReference type="InterPro" id="IPR013078">
    <property type="entry name" value="His_Pase_superF_clade-1"/>
</dbReference>
<dbReference type="SMART" id="SM00855">
    <property type="entry name" value="PGAM"/>
    <property type="match status" value="1"/>
</dbReference>
<dbReference type="GO" id="GO:0004331">
    <property type="term" value="F:fructose-2,6-bisphosphate 2-phosphatase activity"/>
    <property type="evidence" value="ECO:0007669"/>
    <property type="project" value="TreeGrafter"/>
</dbReference>
<reference evidence="4 5" key="1">
    <citation type="journal article" date="2011" name="Nat. Biotechnol.">
        <title>Comparative genomic analysis of the thermophilic biomass-degrading fungi Myceliophthora thermophila and Thielavia terrestris.</title>
        <authorList>
            <person name="Berka R.M."/>
            <person name="Grigoriev I.V."/>
            <person name="Otillar R."/>
            <person name="Salamov A."/>
            <person name="Grimwood J."/>
            <person name="Reid I."/>
            <person name="Ishmael N."/>
            <person name="John T."/>
            <person name="Darmond C."/>
            <person name="Moisan M.-C."/>
            <person name="Henrissat B."/>
            <person name="Coutinho P.M."/>
            <person name="Lombard V."/>
            <person name="Natvig D.O."/>
            <person name="Lindquist E."/>
            <person name="Schmutz J."/>
            <person name="Lucas S."/>
            <person name="Harris P."/>
            <person name="Powlowski J."/>
            <person name="Bellemare A."/>
            <person name="Taylor D."/>
            <person name="Butler G."/>
            <person name="de Vries R.P."/>
            <person name="Allijn I.E."/>
            <person name="van den Brink J."/>
            <person name="Ushinsky S."/>
            <person name="Storms R."/>
            <person name="Powell A.J."/>
            <person name="Paulsen I.T."/>
            <person name="Elbourne L.D.H."/>
            <person name="Baker S.E."/>
            <person name="Magnuson J."/>
            <person name="LaBoissiere S."/>
            <person name="Clutterbuck A.J."/>
            <person name="Martinez D."/>
            <person name="Wogulis M."/>
            <person name="de Leon A.L."/>
            <person name="Rey M.W."/>
            <person name="Tsang A."/>
        </authorList>
    </citation>
    <scope>NUCLEOTIDE SEQUENCE [LARGE SCALE GENOMIC DNA]</scope>
    <source>
        <strain evidence="5">ATCC 42464 / BCRC 31852 / DSM 1799</strain>
    </source>
</reference>
<evidence type="ECO:0008006" key="6">
    <source>
        <dbReference type="Google" id="ProtNLM"/>
    </source>
</evidence>
<feature type="region of interest" description="Disordered" evidence="3">
    <location>
        <begin position="245"/>
        <end position="268"/>
    </location>
</feature>
<dbReference type="GO" id="GO:0043456">
    <property type="term" value="P:regulation of pentose-phosphate shunt"/>
    <property type="evidence" value="ECO:0007669"/>
    <property type="project" value="TreeGrafter"/>
</dbReference>
<dbReference type="InterPro" id="IPR051695">
    <property type="entry name" value="Phosphoglycerate_Mutase"/>
</dbReference>
<dbReference type="eggNOG" id="KOG0235">
    <property type="taxonomic scope" value="Eukaryota"/>
</dbReference>
<feature type="region of interest" description="Disordered" evidence="3">
    <location>
        <begin position="77"/>
        <end position="115"/>
    </location>
</feature>
<name>G2QNJ4_THET4</name>
<organism evidence="4 5">
    <name type="scientific">Thermothelomyces thermophilus (strain ATCC 42464 / BCRC 31852 / DSM 1799)</name>
    <name type="common">Sporotrichum thermophile</name>
    <dbReference type="NCBI Taxonomy" id="573729"/>
    <lineage>
        <taxon>Eukaryota</taxon>
        <taxon>Fungi</taxon>
        <taxon>Dikarya</taxon>
        <taxon>Ascomycota</taxon>
        <taxon>Pezizomycotina</taxon>
        <taxon>Sordariomycetes</taxon>
        <taxon>Sordariomycetidae</taxon>
        <taxon>Sordariales</taxon>
        <taxon>Chaetomiaceae</taxon>
        <taxon>Thermothelomyces</taxon>
    </lineage>
</organism>
<dbReference type="InterPro" id="IPR029033">
    <property type="entry name" value="His_PPase_superfam"/>
</dbReference>
<evidence type="ECO:0000256" key="3">
    <source>
        <dbReference type="SAM" id="MobiDB-lite"/>
    </source>
</evidence>
<dbReference type="KEGG" id="mtm:MYCTH_2312998"/>
<keyword evidence="5" id="KW-1185">Reference proteome</keyword>
<dbReference type="HOGENOM" id="CLU_033323_0_0_1"/>
<dbReference type="PROSITE" id="PS00175">
    <property type="entry name" value="PG_MUTASE"/>
    <property type="match status" value="1"/>
</dbReference>
<feature type="compositionally biased region" description="Polar residues" evidence="3">
    <location>
        <begin position="84"/>
        <end position="93"/>
    </location>
</feature>
<evidence type="ECO:0000313" key="5">
    <source>
        <dbReference type="Proteomes" id="UP000007322"/>
    </source>
</evidence>
<dbReference type="InParanoid" id="G2QNJ4"/>
<proteinExistence type="predicted"/>
<dbReference type="SUPFAM" id="SSF53254">
    <property type="entry name" value="Phosphoglycerate mutase-like"/>
    <property type="match status" value="1"/>
</dbReference>
<dbReference type="OrthoDB" id="354304at2759"/>
<dbReference type="GO" id="GO:0045820">
    <property type="term" value="P:negative regulation of glycolytic process"/>
    <property type="evidence" value="ECO:0007669"/>
    <property type="project" value="TreeGrafter"/>
</dbReference>
<dbReference type="Gene3D" id="3.40.50.1240">
    <property type="entry name" value="Phosphoglycerate mutase-like"/>
    <property type="match status" value="1"/>
</dbReference>
<evidence type="ECO:0000313" key="4">
    <source>
        <dbReference type="EMBL" id="AEO62067.1"/>
    </source>
</evidence>
<evidence type="ECO:0000256" key="2">
    <source>
        <dbReference type="PIRSR" id="PIRSR613078-2"/>
    </source>
</evidence>
<sequence length="328" mass="34146">MTMRLFLVRHGETVDNVAGIYAGTHDSPLTAHGVLQARRLGAHLASRSATIGPVRHVFASDLKRAVETAAAVVDAQTAAVGGNQPRSQPATSDSDSDPFRVDSGEKDADSNKAADPAASLKLVELPELRERDFGSAEGEKFGVDLTLAGAESREQMRQRAAWFVDTHLVPLLTAEQVASGGCIVVVAHGLILGSLLRVLLARYGPGQLARLAGGKMPGWSNTGYYELIVGAVSSSPVVASSSGLASSGSSAGVSGERTSKLTLPTPSPQGPHITLSVAGVNVLKHLEGLKKTRGGIGSARFDKRQRTMDSFFAPAAKKAKVEPAPDVA</sequence>
<gene>
    <name evidence="4" type="ORF">MYCTH_2312998</name>
</gene>
<accession>G2QNJ4</accession>
<evidence type="ECO:0000256" key="1">
    <source>
        <dbReference type="ARBA" id="ARBA00022801"/>
    </source>
</evidence>
<dbReference type="PANTHER" id="PTHR46517:SF1">
    <property type="entry name" value="FRUCTOSE-2,6-BISPHOSPHATASE TIGAR"/>
    <property type="match status" value="1"/>
</dbReference>